<feature type="domain" description="BRCA2 OB1" evidence="5">
    <location>
        <begin position="1154"/>
        <end position="1281"/>
    </location>
</feature>
<feature type="region of interest" description="Disordered" evidence="4">
    <location>
        <begin position="594"/>
        <end position="620"/>
    </location>
</feature>
<dbReference type="InterPro" id="IPR012340">
    <property type="entry name" value="NA-bd_OB-fold"/>
</dbReference>
<dbReference type="Proteomes" id="UP000283509">
    <property type="component" value="Unassembled WGS sequence"/>
</dbReference>
<dbReference type="InterPro" id="IPR015525">
    <property type="entry name" value="BRCA2"/>
</dbReference>
<feature type="region of interest" description="Disordered" evidence="4">
    <location>
        <begin position="773"/>
        <end position="800"/>
    </location>
</feature>
<keyword evidence="1" id="KW-0677">Repeat</keyword>
<protein>
    <submittedName>
        <fullName evidence="6">Putative breast cancer type 2 susceptibility protein-like isoform X2</fullName>
    </submittedName>
</protein>
<evidence type="ECO:0000256" key="3">
    <source>
        <dbReference type="ARBA" id="ARBA00023204"/>
    </source>
</evidence>
<dbReference type="PANTHER" id="PTHR11289:SF0">
    <property type="entry name" value="BREAST CANCER TYPE 2 SUSCEPTIBILITY PROTEIN"/>
    <property type="match status" value="1"/>
</dbReference>
<keyword evidence="7" id="KW-1185">Reference proteome</keyword>
<feature type="compositionally biased region" description="Basic and acidic residues" evidence="4">
    <location>
        <begin position="595"/>
        <end position="607"/>
    </location>
</feature>
<reference evidence="6 7" key="1">
    <citation type="submission" date="2018-04" db="EMBL/GenBank/DDBJ databases">
        <authorList>
            <person name="Zhang X."/>
            <person name="Yuan J."/>
            <person name="Li F."/>
            <person name="Xiang J."/>
        </authorList>
    </citation>
    <scope>NUCLEOTIDE SEQUENCE [LARGE SCALE GENOMIC DNA]</scope>
    <source>
        <tissue evidence="6">Muscle</tissue>
    </source>
</reference>
<organism evidence="6 7">
    <name type="scientific">Penaeus vannamei</name>
    <name type="common">Whiteleg shrimp</name>
    <name type="synonym">Litopenaeus vannamei</name>
    <dbReference type="NCBI Taxonomy" id="6689"/>
    <lineage>
        <taxon>Eukaryota</taxon>
        <taxon>Metazoa</taxon>
        <taxon>Ecdysozoa</taxon>
        <taxon>Arthropoda</taxon>
        <taxon>Crustacea</taxon>
        <taxon>Multicrustacea</taxon>
        <taxon>Malacostraca</taxon>
        <taxon>Eumalacostraca</taxon>
        <taxon>Eucarida</taxon>
        <taxon>Decapoda</taxon>
        <taxon>Dendrobranchiata</taxon>
        <taxon>Penaeoidea</taxon>
        <taxon>Penaeidae</taxon>
        <taxon>Penaeus</taxon>
    </lineage>
</organism>
<gene>
    <name evidence="6" type="ORF">C7M84_000689</name>
</gene>
<evidence type="ECO:0000256" key="2">
    <source>
        <dbReference type="ARBA" id="ARBA00022763"/>
    </source>
</evidence>
<feature type="compositionally biased region" description="Basic and acidic residues" evidence="4">
    <location>
        <begin position="998"/>
        <end position="1022"/>
    </location>
</feature>
<dbReference type="STRING" id="6689.A0A3R7PB09"/>
<keyword evidence="3" id="KW-0234">DNA repair</keyword>
<evidence type="ECO:0000256" key="4">
    <source>
        <dbReference type="SAM" id="MobiDB-lite"/>
    </source>
</evidence>
<dbReference type="GO" id="GO:0005634">
    <property type="term" value="C:nucleus"/>
    <property type="evidence" value="ECO:0007669"/>
    <property type="project" value="TreeGrafter"/>
</dbReference>
<dbReference type="PROSITE" id="PS50138">
    <property type="entry name" value="BRCA2_REPEAT"/>
    <property type="match status" value="3"/>
</dbReference>
<dbReference type="Gene3D" id="2.40.50.140">
    <property type="entry name" value="Nucleic acid-binding proteins"/>
    <property type="match status" value="1"/>
</dbReference>
<dbReference type="Gene3D" id="6.10.70.10">
    <property type="match status" value="1"/>
</dbReference>
<feature type="region of interest" description="Disordered" evidence="4">
    <location>
        <begin position="878"/>
        <end position="964"/>
    </location>
</feature>
<comment type="caution">
    <text evidence="6">The sequence shown here is derived from an EMBL/GenBank/DDBJ whole genome shotgun (WGS) entry which is preliminary data.</text>
</comment>
<dbReference type="Pfam" id="PF00634">
    <property type="entry name" value="BRCA2"/>
    <property type="match status" value="3"/>
</dbReference>
<feature type="region of interest" description="Disordered" evidence="4">
    <location>
        <begin position="32"/>
        <end position="53"/>
    </location>
</feature>
<reference evidence="6 7" key="2">
    <citation type="submission" date="2019-01" db="EMBL/GenBank/DDBJ databases">
        <title>The decoding of complex shrimp genome reveals the adaptation for benthos swimmer, frequently molting mechanism and breeding impact on genome.</title>
        <authorList>
            <person name="Sun Y."/>
            <person name="Gao Y."/>
            <person name="Yu Y."/>
        </authorList>
    </citation>
    <scope>NUCLEOTIDE SEQUENCE [LARGE SCALE GENOMIC DNA]</scope>
    <source>
        <tissue evidence="6">Muscle</tissue>
    </source>
</reference>
<dbReference type="InterPro" id="IPR002093">
    <property type="entry name" value="BRCA2_repeat"/>
</dbReference>
<dbReference type="EMBL" id="QCYY01001108">
    <property type="protein sequence ID" value="ROT80556.1"/>
    <property type="molecule type" value="Genomic_DNA"/>
</dbReference>
<feature type="compositionally biased region" description="Basic residues" evidence="4">
    <location>
        <begin position="911"/>
        <end position="920"/>
    </location>
</feature>
<dbReference type="SUPFAM" id="SSF50249">
    <property type="entry name" value="Nucleic acid-binding proteins"/>
    <property type="match status" value="1"/>
</dbReference>
<evidence type="ECO:0000313" key="6">
    <source>
        <dbReference type="EMBL" id="ROT80556.1"/>
    </source>
</evidence>
<dbReference type="InterPro" id="IPR015187">
    <property type="entry name" value="BRCA2_OB_1"/>
</dbReference>
<dbReference type="PANTHER" id="PTHR11289">
    <property type="entry name" value="BREAST CANCER TYPE 2 SUSCEPTIBILITY PROTEIN BRCA2"/>
    <property type="match status" value="1"/>
</dbReference>
<keyword evidence="2" id="KW-0227">DNA damage</keyword>
<dbReference type="Pfam" id="PF09103">
    <property type="entry name" value="BRCA-2_OB1"/>
    <property type="match status" value="1"/>
</dbReference>
<evidence type="ECO:0000259" key="5">
    <source>
        <dbReference type="Pfam" id="PF09103"/>
    </source>
</evidence>
<sequence>MGVDLYTWYHQVKKKDLGETKENWLQHLQEQALSKKRTKKEQKSYDGSPGMPAGDFFESGLREGASGIASTKNSKCSTPRTPEKLIKSPFSALLDSSFITPTLVLSHSKDDGSPETSCVSPPFNPNALGLDLFSPVISKANTSVKVAASLGANLDDSLSSWTSALATPLTTDARAQTPTTLERLTLHPKQGLRQKVMVRSLFSPRTPGTSTRTDESPNLGIIKCYSPIPTFNNRAVLKQQKQMPDNSSLPLLSDTQSFRVCDKGNSSEEGKQLQLNVNQLEGSGLSLNNINPDIDGGPEQTAKGPGQILHHGTDISLPSSPEESLGCHKLGSSLKPDDGTQFYSKAVLKKLSVHKNKRLSGRFLYPRKAEAGYEKLNMKYQECLDDAQTTVIDADMADITTENVSQESKSEKTPKDIHDIANRQQNFVSLATLEKDDRLGLEKTLNSNETKYRAQLEMGRQEEPMKQASEKTKIFVGKFSGETDRNAISPTREEGRATHSMNVNIMSKDGRSEATWTEPEDLQTAIGLQVVPQKDLKSKQEVIEHAGARGTKVRISDTALLRARKLWEEDEAISELGDLPDPKFANTLQSMELTEVSKKTKEREKSSHSNKGAIAPSPHNFLGFCTGQGKPVEISKESLTRSRNIFEDIDISKDEKTNGAKVRLLQPEYKSKDFSDGREEDLEVIGGHVVGNTSSVLNMEEKSAGEGTAHNFNHCEHPQQFAGFSTARGTKVRISDAALLRARKLWEEDEAISELGDLPDPKFANTLQSMELTEVSKSQTKEREKSSHSNKGAIAPSPHNFLGFCTGQGKPVEISKESLTRSRNIFEDIDISKDEKTNGARVRLLQPEYKSKDFSDGREEDLEVIGVHVVGNTSSVLNMEEKSADRQIARPSNKRLSLRNSRTTNGIPKKSNSKLGKRGHSQSDQIFPEMHQSPAAESESQPTFLAPSPHPLPPDSQTKAQDSLQTQKKITALPDTQEICAITEAFLEDDLREGKDSLESFNRKRSREGLGSDEPSGKKFKDGVPQMSCNQMEDTEAYAADEVVESGREMARLKQGKVARYKEKRHVTPIQGVLHRFRSDKKHSRIKMQSLGSLKMDLSELRKLEQGMFWPPSHHPGLRGPPNPLRIGLCGKLENVVARLKYRYDREIDRAERPILRKIMEHDDVPQKTMILCVANVKKTPETTHGDGVADTRPRSPYLASETILELTDGWYSIDALTDTALSRFVLEEKVKIGTKLLVHGAEMAKHSPPCHPLQASTSVCLRLHANMTRRAKWWSRLGLVPQCGPLPTMIRGIQGDGGLVGRLTVLLARVYPPLYFEKTGGKSVFRSERAHDRLLRENLQEKERNVHQILAEVEREFDSQAVSQKQSRKTSSSALRGEEIRNLTSGKDIAQVMEEALDPSSLEGLLSTHQIELARSWRLREAEERKRLINLEVQRRLAKKQRLYEAVYRLK</sequence>
<feature type="compositionally biased region" description="Basic and acidic residues" evidence="4">
    <location>
        <begin position="879"/>
        <end position="888"/>
    </location>
</feature>
<evidence type="ECO:0000313" key="7">
    <source>
        <dbReference type="Proteomes" id="UP000283509"/>
    </source>
</evidence>
<accession>A0A3R7PB09</accession>
<dbReference type="SUPFAM" id="SSF81878">
    <property type="entry name" value="BRCA2 tower domain"/>
    <property type="match status" value="1"/>
</dbReference>
<dbReference type="GO" id="GO:0000724">
    <property type="term" value="P:double-strand break repair via homologous recombination"/>
    <property type="evidence" value="ECO:0007669"/>
    <property type="project" value="InterPro"/>
</dbReference>
<feature type="non-terminal residue" evidence="6">
    <location>
        <position position="1452"/>
    </location>
</feature>
<proteinExistence type="predicted"/>
<feature type="compositionally biased region" description="Polar residues" evidence="4">
    <location>
        <begin position="955"/>
        <end position="964"/>
    </location>
</feature>
<feature type="region of interest" description="Disordered" evidence="4">
    <location>
        <begin position="998"/>
        <end position="1025"/>
    </location>
</feature>
<dbReference type="GO" id="GO:0006355">
    <property type="term" value="P:regulation of DNA-templated transcription"/>
    <property type="evidence" value="ECO:0007669"/>
    <property type="project" value="TreeGrafter"/>
</dbReference>
<evidence type="ECO:0000256" key="1">
    <source>
        <dbReference type="ARBA" id="ARBA00022737"/>
    </source>
</evidence>
<dbReference type="OrthoDB" id="6358380at2759"/>
<name>A0A3R7PB09_PENVA</name>